<proteinExistence type="predicted"/>
<dbReference type="RefSeq" id="WP_234846618.1">
    <property type="nucleotide sequence ID" value="NZ_BAAART010000070.1"/>
</dbReference>
<sequence>MVVLEADSCDFFVPGTVMGHKEDSHVGMRSSQQEATGSAGAHRVMADFEDLGWGPVENNQHDLGIDLFVQVRDERRFDRTVLMTVQVKSGESYFGSPERDETGAVRGWWYAESDARRFEDWVQHGLPHLMVLHNLEARVSYWAHVAKDSVVPSGEGFKILVPSSQQVERAQLPALLEVAASGKAAWSLEGTAWTAGAKAVAPGRAVRHALVAPRLIAPHPNTGHDRVLEPEEAIALFSQGRSSDLERYADANPPLQQLEQQTGWRWRFLHACLRAIEEGDVTALLQLAVAEESGHPKHTYRRAAVAVACAVFLADAERWDEAESALACAGDDLSPVDHAWVLLHRALLAGERGDVAHARSLAAESQRAVALDADDVTARAIAAAAAAFLFESSRWDTRNLEETLTTGDTASSWWRSQSIAWALADHDRKAFLSWGADEGPGATLVDWAEDRLKGVWLQASFSGARRSAAGSAAQRACHSVVHHEAHWRSTPAPARGDTDATALADAMDTLRRHGRTKELAAAVRRLWAAGPADCVTQALERSMSAAWRHTSARSKLLLWELAGDLMVVEQADVAAAECLRILDDPQAFEERVRPNFVSDYYTTAALRGILAAASDDTHAATVAHVLETLGHDDGRQEDLIRLVLALRPSALGVAAPLWRQAALDQGHPGLSAAMLGLLAHSGDAEAQETLVRRVQEGDIEAFDSLPYERATDAVSGRLAEFAAEQCRSQLAWAESNSWGIGSADYGWLLVWCGLTAPEHADWSTVLELITHPKVAIDHKIGALRLLSRRVDDVPEEVADQLRQSVAVQPEQLRGVSALVSSEQLREAAFGLALSLGVADTASLIAGAAQLLRGSPVQRRAAARLLAQSYSQSSTEPLTQGMLLALASDLHSSVRGEAATALTRSLAWTSSTVCQDAVLLAASDAGCRTPLAVARALPEACADTGARHRLAAVLLQHPSALVRNTVRSAPSAGS</sequence>
<reference evidence="2 3" key="1">
    <citation type="journal article" date="2019" name="Int. J. Syst. Evol. Microbiol.">
        <title>The Global Catalogue of Microorganisms (GCM) 10K type strain sequencing project: providing services to taxonomists for standard genome sequencing and annotation.</title>
        <authorList>
            <consortium name="The Broad Institute Genomics Platform"/>
            <consortium name="The Broad Institute Genome Sequencing Center for Infectious Disease"/>
            <person name="Wu L."/>
            <person name="Ma J."/>
        </authorList>
    </citation>
    <scope>NUCLEOTIDE SEQUENCE [LARGE SCALE GENOMIC DNA]</scope>
    <source>
        <strain evidence="2 3">JCM 3053</strain>
    </source>
</reference>
<accession>A0ABN3DMF2</accession>
<comment type="caution">
    <text evidence="2">The sequence shown here is derived from an EMBL/GenBank/DDBJ whole genome shotgun (WGS) entry which is preliminary data.</text>
</comment>
<evidence type="ECO:0000313" key="2">
    <source>
        <dbReference type="EMBL" id="GAA2236259.1"/>
    </source>
</evidence>
<evidence type="ECO:0000259" key="1">
    <source>
        <dbReference type="Pfam" id="PF14280"/>
    </source>
</evidence>
<keyword evidence="3" id="KW-1185">Reference proteome</keyword>
<dbReference type="Pfam" id="PF14280">
    <property type="entry name" value="DUF4365"/>
    <property type="match status" value="1"/>
</dbReference>
<dbReference type="InterPro" id="IPR025375">
    <property type="entry name" value="DUF4365"/>
</dbReference>
<feature type="domain" description="DUF4365" evidence="1">
    <location>
        <begin position="49"/>
        <end position="178"/>
    </location>
</feature>
<dbReference type="Proteomes" id="UP001501474">
    <property type="component" value="Unassembled WGS sequence"/>
</dbReference>
<dbReference type="EMBL" id="BAAART010000070">
    <property type="protein sequence ID" value="GAA2236259.1"/>
    <property type="molecule type" value="Genomic_DNA"/>
</dbReference>
<name>A0ABN3DMF2_9ACTN</name>
<evidence type="ECO:0000313" key="3">
    <source>
        <dbReference type="Proteomes" id="UP001501474"/>
    </source>
</evidence>
<organism evidence="2 3">
    <name type="scientific">Streptomyces indiaensis</name>
    <dbReference type="NCBI Taxonomy" id="284033"/>
    <lineage>
        <taxon>Bacteria</taxon>
        <taxon>Bacillati</taxon>
        <taxon>Actinomycetota</taxon>
        <taxon>Actinomycetes</taxon>
        <taxon>Kitasatosporales</taxon>
        <taxon>Streptomycetaceae</taxon>
        <taxon>Streptomyces</taxon>
    </lineage>
</organism>
<gene>
    <name evidence="2" type="ORF">GCM10010104_33880</name>
</gene>
<protein>
    <recommendedName>
        <fullName evidence="1">DUF4365 domain-containing protein</fullName>
    </recommendedName>
</protein>